<sequence>MEMRLDTRTCKRKEVPSILGLLSKDTASSIEFDQLCCMGWNVRQGGANLYLFSSPKGGIEEKVCAYTTEARREKGTKGAYASSTAATGFILKFCINILMRFLFLNTCLEFDC</sequence>
<dbReference type="Proteomes" id="UP000824120">
    <property type="component" value="Chromosome 2"/>
</dbReference>
<dbReference type="AlphaFoldDB" id="A0A9J6AN37"/>
<accession>A0A9J6AN37</accession>
<protein>
    <submittedName>
        <fullName evidence="1">Uncharacterized protein</fullName>
    </submittedName>
</protein>
<name>A0A9J6AN37_SOLCO</name>
<keyword evidence="2" id="KW-1185">Reference proteome</keyword>
<reference evidence="1 2" key="1">
    <citation type="submission" date="2020-09" db="EMBL/GenBank/DDBJ databases">
        <title>De no assembly of potato wild relative species, Solanum commersonii.</title>
        <authorList>
            <person name="Cho K."/>
        </authorList>
    </citation>
    <scope>NUCLEOTIDE SEQUENCE [LARGE SCALE GENOMIC DNA]</scope>
    <source>
        <strain evidence="1">LZ3.2</strain>
        <tissue evidence="1">Leaf</tissue>
    </source>
</reference>
<evidence type="ECO:0000313" key="2">
    <source>
        <dbReference type="Proteomes" id="UP000824120"/>
    </source>
</evidence>
<comment type="caution">
    <text evidence="1">The sequence shown here is derived from an EMBL/GenBank/DDBJ whole genome shotgun (WGS) entry which is preliminary data.</text>
</comment>
<organism evidence="1 2">
    <name type="scientific">Solanum commersonii</name>
    <name type="common">Commerson's wild potato</name>
    <name type="synonym">Commerson's nightshade</name>
    <dbReference type="NCBI Taxonomy" id="4109"/>
    <lineage>
        <taxon>Eukaryota</taxon>
        <taxon>Viridiplantae</taxon>
        <taxon>Streptophyta</taxon>
        <taxon>Embryophyta</taxon>
        <taxon>Tracheophyta</taxon>
        <taxon>Spermatophyta</taxon>
        <taxon>Magnoliopsida</taxon>
        <taxon>eudicotyledons</taxon>
        <taxon>Gunneridae</taxon>
        <taxon>Pentapetalae</taxon>
        <taxon>asterids</taxon>
        <taxon>lamiids</taxon>
        <taxon>Solanales</taxon>
        <taxon>Solanaceae</taxon>
        <taxon>Solanoideae</taxon>
        <taxon>Solaneae</taxon>
        <taxon>Solanum</taxon>
    </lineage>
</organism>
<proteinExistence type="predicted"/>
<gene>
    <name evidence="1" type="ORF">H5410_010756</name>
</gene>
<evidence type="ECO:0000313" key="1">
    <source>
        <dbReference type="EMBL" id="KAG5625538.1"/>
    </source>
</evidence>
<dbReference type="EMBL" id="JACXVP010000002">
    <property type="protein sequence ID" value="KAG5625538.1"/>
    <property type="molecule type" value="Genomic_DNA"/>
</dbReference>